<dbReference type="HOGENOM" id="CLU_3414747_0_0_10"/>
<evidence type="ECO:0000313" key="2">
    <source>
        <dbReference type="Proteomes" id="UP000002945"/>
    </source>
</evidence>
<dbReference type="AlphaFoldDB" id="A9CUH8"/>
<gene>
    <name evidence="1" type="ORF">KAOT1_00025</name>
</gene>
<dbReference type="EMBL" id="ABIB01000030">
    <property type="protein sequence ID" value="EDP94104.1"/>
    <property type="molecule type" value="Genomic_DNA"/>
</dbReference>
<accession>A9CUH8</accession>
<sequence length="27" mass="3096">MVMGLVPDNTQQLNMFEACNSDHKQLM</sequence>
<comment type="caution">
    <text evidence="1">The sequence shown here is derived from an EMBL/GenBank/DDBJ whole genome shotgun (WGS) entry which is preliminary data.</text>
</comment>
<keyword evidence="2" id="KW-1185">Reference proteome</keyword>
<dbReference type="Proteomes" id="UP000002945">
    <property type="component" value="Unassembled WGS sequence"/>
</dbReference>
<proteinExistence type="predicted"/>
<dbReference type="STRING" id="391587.KAOT1_00025"/>
<evidence type="ECO:0000313" key="1">
    <source>
        <dbReference type="EMBL" id="EDP94104.1"/>
    </source>
</evidence>
<protein>
    <submittedName>
        <fullName evidence="1">Uncharacterized protein</fullName>
    </submittedName>
</protein>
<name>A9CUH8_9FLAO</name>
<organism evidence="1 2">
    <name type="scientific">Kordia algicida OT-1</name>
    <dbReference type="NCBI Taxonomy" id="391587"/>
    <lineage>
        <taxon>Bacteria</taxon>
        <taxon>Pseudomonadati</taxon>
        <taxon>Bacteroidota</taxon>
        <taxon>Flavobacteriia</taxon>
        <taxon>Flavobacteriales</taxon>
        <taxon>Flavobacteriaceae</taxon>
        <taxon>Kordia</taxon>
    </lineage>
</organism>
<reference evidence="1 2" key="1">
    <citation type="journal article" date="2011" name="J. Bacteriol.">
        <title>Genome sequence of the algicidal bacterium Kordia algicida OT-1.</title>
        <authorList>
            <person name="Lee H.S."/>
            <person name="Kang S.G."/>
            <person name="Kwon K.K."/>
            <person name="Lee J.H."/>
            <person name="Kim S.J."/>
        </authorList>
    </citation>
    <scope>NUCLEOTIDE SEQUENCE [LARGE SCALE GENOMIC DNA]</scope>
    <source>
        <strain evidence="1 2">OT-1</strain>
    </source>
</reference>